<feature type="signal peptide" evidence="8">
    <location>
        <begin position="1"/>
        <end position="24"/>
    </location>
</feature>
<keyword evidence="2 7" id="KW-0349">Heme</keyword>
<evidence type="ECO:0000256" key="8">
    <source>
        <dbReference type="SAM" id="SignalP"/>
    </source>
</evidence>
<dbReference type="GO" id="GO:0042597">
    <property type="term" value="C:periplasmic space"/>
    <property type="evidence" value="ECO:0007669"/>
    <property type="project" value="InterPro"/>
</dbReference>
<feature type="binding site" description="covalent" evidence="7">
    <location>
        <position position="140"/>
    </location>
    <ligand>
        <name>heme c</name>
        <dbReference type="ChEBI" id="CHEBI:61717"/>
    </ligand>
</feature>
<keyword evidence="1" id="KW-0813">Transport</keyword>
<dbReference type="Proteomes" id="UP000182258">
    <property type="component" value="Unassembled WGS sequence"/>
</dbReference>
<dbReference type="GO" id="GO:0009055">
    <property type="term" value="F:electron transfer activity"/>
    <property type="evidence" value="ECO:0007669"/>
    <property type="project" value="InterPro"/>
</dbReference>
<evidence type="ECO:0000256" key="7">
    <source>
        <dbReference type="PIRSR" id="PIRSR000027-2"/>
    </source>
</evidence>
<dbReference type="RefSeq" id="WP_052952575.1">
    <property type="nucleotide sequence ID" value="NZ_FOMB01000005.1"/>
</dbReference>
<dbReference type="GO" id="GO:0022900">
    <property type="term" value="P:electron transport chain"/>
    <property type="evidence" value="ECO:0007669"/>
    <property type="project" value="InterPro"/>
</dbReference>
<dbReference type="SUPFAM" id="SSF47175">
    <property type="entry name" value="Cytochromes"/>
    <property type="match status" value="1"/>
</dbReference>
<dbReference type="PROSITE" id="PS51009">
    <property type="entry name" value="CYTCII"/>
    <property type="match status" value="1"/>
</dbReference>
<evidence type="ECO:0000256" key="5">
    <source>
        <dbReference type="ARBA" id="ARBA00023004"/>
    </source>
</evidence>
<dbReference type="Pfam" id="PF01322">
    <property type="entry name" value="Cytochrom_C_2"/>
    <property type="match status" value="1"/>
</dbReference>
<dbReference type="InterPro" id="IPR010980">
    <property type="entry name" value="Cyt_c/b562"/>
</dbReference>
<dbReference type="PRINTS" id="PR00608">
    <property type="entry name" value="CYTCHROMECII"/>
</dbReference>
<evidence type="ECO:0000256" key="3">
    <source>
        <dbReference type="ARBA" id="ARBA00022723"/>
    </source>
</evidence>
<dbReference type="AlphaFoldDB" id="A0A1I1J117"/>
<gene>
    <name evidence="9" type="ORF">SAMN04488059_10512</name>
</gene>
<dbReference type="InterPro" id="IPR002321">
    <property type="entry name" value="Cyt_c_II"/>
</dbReference>
<evidence type="ECO:0000256" key="1">
    <source>
        <dbReference type="ARBA" id="ARBA00022448"/>
    </source>
</evidence>
<dbReference type="InterPro" id="IPR012127">
    <property type="entry name" value="Cyt_c_prime"/>
</dbReference>
<keyword evidence="8" id="KW-0732">Signal</keyword>
<proteinExistence type="predicted"/>
<dbReference type="EMBL" id="FOMB01000005">
    <property type="protein sequence ID" value="SFC41682.1"/>
    <property type="molecule type" value="Genomic_DNA"/>
</dbReference>
<sequence length="149" mass="15197">MSIKKIAAMAIAGLMTFGVVAVMAQDAFVAPATPEEAVATRKALMKQDGGILRSAGPLTGSEAVMAMQTLKDNYSHIPALFPEGSIVGDSEALPAIWENWEKFVAIAKTGEDAAAAGLVAAQAGDTAGYAAALQAIGGTCGACHQQFRS</sequence>
<evidence type="ECO:0000256" key="2">
    <source>
        <dbReference type="ARBA" id="ARBA00022617"/>
    </source>
</evidence>
<evidence type="ECO:0000313" key="9">
    <source>
        <dbReference type="EMBL" id="SFC41682.1"/>
    </source>
</evidence>
<comment type="PTM">
    <text evidence="7">Binds 1 heme group per subunit.</text>
</comment>
<protein>
    <submittedName>
        <fullName evidence="9">Cytochrome c556</fullName>
    </submittedName>
</protein>
<reference evidence="9 10" key="1">
    <citation type="submission" date="2016-10" db="EMBL/GenBank/DDBJ databases">
        <authorList>
            <person name="de Groot N.N."/>
        </authorList>
    </citation>
    <scope>NUCLEOTIDE SEQUENCE [LARGE SCALE GENOMIC DNA]</scope>
    <source>
        <strain evidence="9 10">CGMCC 1.10210</strain>
    </source>
</reference>
<name>A0A1I1J117_9HYPH</name>
<dbReference type="STRING" id="728005.SAMN04488059_10512"/>
<evidence type="ECO:0000256" key="6">
    <source>
        <dbReference type="PIRSR" id="PIRSR000027-1"/>
    </source>
</evidence>
<accession>A0A1I1J117</accession>
<feature type="binding site" description="covalent" evidence="7">
    <location>
        <position position="143"/>
    </location>
    <ligand>
        <name>heme c</name>
        <dbReference type="ChEBI" id="CHEBI:61717"/>
    </ligand>
</feature>
<dbReference type="InterPro" id="IPR015984">
    <property type="entry name" value="Cyt_c_prime_subgr"/>
</dbReference>
<dbReference type="GO" id="GO:0005506">
    <property type="term" value="F:iron ion binding"/>
    <property type="evidence" value="ECO:0007669"/>
    <property type="project" value="InterPro"/>
</dbReference>
<feature type="chain" id="PRO_5010364484" evidence="8">
    <location>
        <begin position="25"/>
        <end position="149"/>
    </location>
</feature>
<keyword evidence="5 6" id="KW-0408">Iron</keyword>
<feature type="binding site" description="axial binding residue" evidence="6">
    <location>
        <position position="144"/>
    </location>
    <ligand>
        <name>heme c</name>
        <dbReference type="ChEBI" id="CHEBI:61717"/>
    </ligand>
    <ligandPart>
        <name>Fe</name>
        <dbReference type="ChEBI" id="CHEBI:18248"/>
    </ligandPart>
</feature>
<evidence type="ECO:0000256" key="4">
    <source>
        <dbReference type="ARBA" id="ARBA00022982"/>
    </source>
</evidence>
<evidence type="ECO:0000313" key="10">
    <source>
        <dbReference type="Proteomes" id="UP000182258"/>
    </source>
</evidence>
<dbReference type="GO" id="GO:0020037">
    <property type="term" value="F:heme binding"/>
    <property type="evidence" value="ECO:0007669"/>
    <property type="project" value="InterPro"/>
</dbReference>
<dbReference type="PIRSF" id="PIRSF000027">
    <property type="entry name" value="Cytc_c_prime"/>
    <property type="match status" value="1"/>
</dbReference>
<keyword evidence="4" id="KW-0249">Electron transport</keyword>
<organism evidence="9 10">
    <name type="scientific">Devosia psychrophila</name>
    <dbReference type="NCBI Taxonomy" id="728005"/>
    <lineage>
        <taxon>Bacteria</taxon>
        <taxon>Pseudomonadati</taxon>
        <taxon>Pseudomonadota</taxon>
        <taxon>Alphaproteobacteria</taxon>
        <taxon>Hyphomicrobiales</taxon>
        <taxon>Devosiaceae</taxon>
        <taxon>Devosia</taxon>
    </lineage>
</organism>
<keyword evidence="3 6" id="KW-0479">Metal-binding</keyword>
<dbReference type="Gene3D" id="1.20.120.10">
    <property type="entry name" value="Cytochrome c/b562"/>
    <property type="match status" value="1"/>
</dbReference>